<dbReference type="AlphaFoldDB" id="A0A652YWA7"/>
<evidence type="ECO:0000259" key="1">
    <source>
        <dbReference type="Pfam" id="PF12680"/>
    </source>
</evidence>
<evidence type="ECO:0000313" key="2">
    <source>
        <dbReference type="EMBL" id="TYQ07982.1"/>
    </source>
</evidence>
<dbReference type="InterPro" id="IPR032710">
    <property type="entry name" value="NTF2-like_dom_sf"/>
</dbReference>
<dbReference type="InterPro" id="IPR037401">
    <property type="entry name" value="SnoaL-like"/>
</dbReference>
<gene>
    <name evidence="2" type="ORF">FNL38_101349</name>
</gene>
<name>A0A652YWA7_NOCGL</name>
<feature type="domain" description="SnoaL-like" evidence="1">
    <location>
        <begin position="18"/>
        <end position="99"/>
    </location>
</feature>
<dbReference type="Pfam" id="PF12680">
    <property type="entry name" value="SnoaL_2"/>
    <property type="match status" value="1"/>
</dbReference>
<reference evidence="2" key="1">
    <citation type="submission" date="2019-07" db="EMBL/GenBank/DDBJ databases">
        <title>Genomic Encyclopedia of Type Strains, Phase IV (KMG-IV): sequencing the most valuable type-strain genomes for metagenomic binning, comparative biology and taxonomic classification.</title>
        <authorList>
            <person name="Goeker M."/>
        </authorList>
    </citation>
    <scope>NUCLEOTIDE SEQUENCE</scope>
    <source>
        <strain evidence="2">DSM 44596</strain>
    </source>
</reference>
<comment type="caution">
    <text evidence="2">The sequence shown here is derived from an EMBL/GenBank/DDBJ whole genome shotgun (WGS) entry which is preliminary data.</text>
</comment>
<sequence>MTTTDTTREARTPEDLARLFVEFANAGDADAVAGLYEEGAVMAFPPGSLTVGRSAIRDVIAQMLAAAPTFTVEKALPTVVSGDLAMTSTAPADGTGGRTQVARRQPDGRWLRVLDRPEL</sequence>
<dbReference type="SUPFAM" id="SSF54427">
    <property type="entry name" value="NTF2-like"/>
    <property type="match status" value="1"/>
</dbReference>
<protein>
    <submittedName>
        <fullName evidence="2">Ketosteroid isomerase-like protein</fullName>
    </submittedName>
</protein>
<dbReference type="GO" id="GO:0016853">
    <property type="term" value="F:isomerase activity"/>
    <property type="evidence" value="ECO:0007669"/>
    <property type="project" value="UniProtKB-KW"/>
</dbReference>
<organism evidence="2">
    <name type="scientific">Nocardia globerula</name>
    <dbReference type="NCBI Taxonomy" id="1818"/>
    <lineage>
        <taxon>Bacteria</taxon>
        <taxon>Bacillati</taxon>
        <taxon>Actinomycetota</taxon>
        <taxon>Actinomycetes</taxon>
        <taxon>Mycobacteriales</taxon>
        <taxon>Nocardiaceae</taxon>
        <taxon>Nocardia</taxon>
    </lineage>
</organism>
<dbReference type="EMBL" id="VNIQ01000001">
    <property type="protein sequence ID" value="TYQ07982.1"/>
    <property type="molecule type" value="Genomic_DNA"/>
</dbReference>
<accession>A0A652YWA7</accession>
<proteinExistence type="predicted"/>
<dbReference type="Gene3D" id="3.10.450.50">
    <property type="match status" value="1"/>
</dbReference>
<keyword evidence="2" id="KW-0413">Isomerase</keyword>